<dbReference type="EMBL" id="CP042806">
    <property type="protein sequence ID" value="QEE30102.1"/>
    <property type="molecule type" value="Genomic_DNA"/>
</dbReference>
<dbReference type="AlphaFoldDB" id="A0A5B9EDL6"/>
<keyword evidence="3" id="KW-1185">Reference proteome</keyword>
<evidence type="ECO:0000313" key="3">
    <source>
        <dbReference type="Proteomes" id="UP000321820"/>
    </source>
</evidence>
<organism evidence="2 3">
    <name type="scientific">Terriglobus albidus</name>
    <dbReference type="NCBI Taxonomy" id="1592106"/>
    <lineage>
        <taxon>Bacteria</taxon>
        <taxon>Pseudomonadati</taxon>
        <taxon>Acidobacteriota</taxon>
        <taxon>Terriglobia</taxon>
        <taxon>Terriglobales</taxon>
        <taxon>Acidobacteriaceae</taxon>
        <taxon>Terriglobus</taxon>
    </lineage>
</organism>
<sequence length="85" mass="9416">MRAFPLLYHCSAGKDRTGVFSALLLLTLGVPEKTVLEDYALTNKYLLENPNDQTMQKLSNTPGNSQLAHLTKEQRAILMAADPVQ</sequence>
<dbReference type="RefSeq" id="WP_147649372.1">
    <property type="nucleotide sequence ID" value="NZ_CP042806.1"/>
</dbReference>
<reference evidence="2 3" key="1">
    <citation type="submission" date="2019-08" db="EMBL/GenBank/DDBJ databases">
        <title>Complete genome sequence of Terriglobus albidus strain ORNL.</title>
        <authorList>
            <person name="Podar M."/>
        </authorList>
    </citation>
    <scope>NUCLEOTIDE SEQUENCE [LARGE SCALE GENOMIC DNA]</scope>
    <source>
        <strain evidence="2 3">ORNL</strain>
    </source>
</reference>
<dbReference type="KEGG" id="talb:FTW19_20220"/>
<protein>
    <submittedName>
        <fullName evidence="2">Tyrosine-protein phosphatase</fullName>
    </submittedName>
</protein>
<dbReference type="SUPFAM" id="SSF52799">
    <property type="entry name" value="(Phosphotyrosine protein) phosphatases II"/>
    <property type="match status" value="1"/>
</dbReference>
<proteinExistence type="predicted"/>
<dbReference type="GO" id="GO:0004721">
    <property type="term" value="F:phosphoprotein phosphatase activity"/>
    <property type="evidence" value="ECO:0007669"/>
    <property type="project" value="InterPro"/>
</dbReference>
<dbReference type="InterPro" id="IPR029021">
    <property type="entry name" value="Prot-tyrosine_phosphatase-like"/>
</dbReference>
<accession>A0A5B9EDL6</accession>
<evidence type="ECO:0000313" key="2">
    <source>
        <dbReference type="EMBL" id="QEE30102.1"/>
    </source>
</evidence>
<dbReference type="PROSITE" id="PS50056">
    <property type="entry name" value="TYR_PHOSPHATASE_2"/>
    <property type="match status" value="1"/>
</dbReference>
<gene>
    <name evidence="2" type="ORF">FTW19_20220</name>
</gene>
<evidence type="ECO:0000259" key="1">
    <source>
        <dbReference type="PROSITE" id="PS50056"/>
    </source>
</evidence>
<dbReference type="Pfam" id="PF13350">
    <property type="entry name" value="Y_phosphatase3"/>
    <property type="match status" value="1"/>
</dbReference>
<feature type="domain" description="Tyrosine specific protein phosphatases" evidence="1">
    <location>
        <begin position="1"/>
        <end position="54"/>
    </location>
</feature>
<name>A0A5B9EDL6_9BACT</name>
<dbReference type="Gene3D" id="3.90.190.10">
    <property type="entry name" value="Protein tyrosine phosphatase superfamily"/>
    <property type="match status" value="1"/>
</dbReference>
<dbReference type="OrthoDB" id="1188001at2"/>
<dbReference type="InterPro" id="IPR026893">
    <property type="entry name" value="Tyr/Ser_Pase_IphP-type"/>
</dbReference>
<dbReference type="InterPro" id="IPR000387">
    <property type="entry name" value="Tyr_Pase_dom"/>
</dbReference>
<dbReference type="Proteomes" id="UP000321820">
    <property type="component" value="Chromosome"/>
</dbReference>